<sequence length="263" mass="29992">MRLDFGFANQEIAELSQNNKFKLNLNASTLTEADLKSITANGADLKNIEVSHNYYPREETGLAEELLIRKNSLLKKYNLKISAFVPAEYKKRAPIKAGLPTLEKHRYLSPLVAAQDLFKLGIDKVYIGDSMASSKELEDFSAVNNEITIIPIEIVKELLPVEKKLLKLTHQNRQDPGEYIVRSETARKNKKNKIKAENTSERFKYAVTNDNYKYQRYEGDLHILKKDYPADKRINVVADAGKAAVLIEKIKEGEKFKFKIKGD</sequence>
<dbReference type="Pfam" id="PF19200">
    <property type="entry name" value="MupG_N"/>
    <property type="match status" value="1"/>
</dbReference>
<proteinExistence type="predicted"/>
<reference evidence="3 4" key="1">
    <citation type="submission" date="2019-03" db="EMBL/GenBank/DDBJ databases">
        <title>Subsurface microbial communities from deep shales in Ohio and West Virginia, USA.</title>
        <authorList>
            <person name="Wrighton K."/>
        </authorList>
    </citation>
    <scope>NUCLEOTIDE SEQUENCE [LARGE SCALE GENOMIC DNA]</scope>
    <source>
        <strain evidence="3 4">DSMZ 11287</strain>
    </source>
</reference>
<feature type="domain" description="6-phospho-N-acetylmuramidase C-terminal" evidence="1">
    <location>
        <begin position="150"/>
        <end position="259"/>
    </location>
</feature>
<dbReference type="PANTHER" id="PTHR38435">
    <property type="match status" value="1"/>
</dbReference>
<feature type="domain" description="6-phospho-N-acetylmuramidase N-terminal" evidence="2">
    <location>
        <begin position="1"/>
        <end position="141"/>
    </location>
</feature>
<dbReference type="SUPFAM" id="SSF51445">
    <property type="entry name" value="(Trans)glycosidases"/>
    <property type="match status" value="1"/>
</dbReference>
<evidence type="ECO:0008006" key="5">
    <source>
        <dbReference type="Google" id="ProtNLM"/>
    </source>
</evidence>
<dbReference type="Pfam" id="PF05913">
    <property type="entry name" value="MupG_C"/>
    <property type="match status" value="1"/>
</dbReference>
<dbReference type="Proteomes" id="UP000295472">
    <property type="component" value="Unassembled WGS sequence"/>
</dbReference>
<dbReference type="PANTHER" id="PTHR38435:SF2">
    <property type="entry name" value="DUF871 DOMAIN-CONTAINING PROTEIN"/>
    <property type="match status" value="1"/>
</dbReference>
<dbReference type="InterPro" id="IPR043797">
    <property type="entry name" value="MupG_N"/>
</dbReference>
<evidence type="ECO:0000313" key="4">
    <source>
        <dbReference type="Proteomes" id="UP000295472"/>
    </source>
</evidence>
<dbReference type="EMBL" id="SOEF01000010">
    <property type="protein sequence ID" value="TDX45128.1"/>
    <property type="molecule type" value="Genomic_DNA"/>
</dbReference>
<dbReference type="Gene3D" id="2.40.100.10">
    <property type="entry name" value="Cyclophilin-like"/>
    <property type="match status" value="1"/>
</dbReference>
<evidence type="ECO:0000259" key="2">
    <source>
        <dbReference type="Pfam" id="PF19200"/>
    </source>
</evidence>
<comment type="caution">
    <text evidence="3">The sequence shown here is derived from an EMBL/GenBank/DDBJ whole genome shotgun (WGS) entry which is preliminary data.</text>
</comment>
<dbReference type="Gene3D" id="3.20.20.70">
    <property type="entry name" value="Aldolase class I"/>
    <property type="match status" value="1"/>
</dbReference>
<gene>
    <name evidence="3" type="ORF">C7954_11018</name>
</gene>
<evidence type="ECO:0000313" key="3">
    <source>
        <dbReference type="EMBL" id="TDX45128.1"/>
    </source>
</evidence>
<dbReference type="InterPro" id="IPR029000">
    <property type="entry name" value="Cyclophilin-like_dom_sf"/>
</dbReference>
<dbReference type="InterPro" id="IPR008589">
    <property type="entry name" value="MupG"/>
</dbReference>
<dbReference type="InterPro" id="IPR013785">
    <property type="entry name" value="Aldolase_TIM"/>
</dbReference>
<evidence type="ECO:0000259" key="1">
    <source>
        <dbReference type="Pfam" id="PF05913"/>
    </source>
</evidence>
<dbReference type="SUPFAM" id="SSF50891">
    <property type="entry name" value="Cyclophilin-like"/>
    <property type="match status" value="1"/>
</dbReference>
<accession>A0A4R8GKW8</accession>
<organism evidence="3 4">
    <name type="scientific">Halanaerobium congolense</name>
    <dbReference type="NCBI Taxonomy" id="54121"/>
    <lineage>
        <taxon>Bacteria</taxon>
        <taxon>Bacillati</taxon>
        <taxon>Bacillota</taxon>
        <taxon>Clostridia</taxon>
        <taxon>Halanaerobiales</taxon>
        <taxon>Halanaerobiaceae</taxon>
        <taxon>Halanaerobium</taxon>
    </lineage>
</organism>
<dbReference type="InterPro" id="IPR043894">
    <property type="entry name" value="MupG_C"/>
</dbReference>
<protein>
    <recommendedName>
        <fullName evidence="5">DUF871 domain-containing protein</fullName>
    </recommendedName>
</protein>
<name>A0A4R8GKW8_9FIRM</name>
<dbReference type="InterPro" id="IPR017853">
    <property type="entry name" value="GH"/>
</dbReference>
<dbReference type="AlphaFoldDB" id="A0A4R8GKW8"/>